<accession>A0A0L0P6Z0</accession>
<dbReference type="AlphaFoldDB" id="A0A0L0P6Z0"/>
<reference evidence="2" key="1">
    <citation type="journal article" date="2015" name="BMC Genomics">
        <title>Draft genome of a commonly misdiagnosed multidrug resistant pathogen Candida auris.</title>
        <authorList>
            <person name="Chatterjee S."/>
            <person name="Alampalli S.V."/>
            <person name="Nageshan R.K."/>
            <person name="Chettiar S.T."/>
            <person name="Joshi S."/>
            <person name="Tatu U.S."/>
        </authorList>
    </citation>
    <scope>NUCLEOTIDE SEQUENCE [LARGE SCALE GENOMIC DNA]</scope>
    <source>
        <strain evidence="2">6684</strain>
    </source>
</reference>
<protein>
    <submittedName>
        <fullName evidence="1">Uncharacterized protein</fullName>
    </submittedName>
</protein>
<name>A0A0L0P6Z0_CANAR</name>
<sequence length="58" mass="6581">MSKSECGGWQDFIKGMHQGCRRWLDEAVENGEIGGENLCMGQVSLECISQRMWMGRSQ</sequence>
<organism evidence="1 2">
    <name type="scientific">Candidozyma auris</name>
    <name type="common">Yeast</name>
    <name type="synonym">Candida auris</name>
    <dbReference type="NCBI Taxonomy" id="498019"/>
    <lineage>
        <taxon>Eukaryota</taxon>
        <taxon>Fungi</taxon>
        <taxon>Dikarya</taxon>
        <taxon>Ascomycota</taxon>
        <taxon>Saccharomycotina</taxon>
        <taxon>Pichiomycetes</taxon>
        <taxon>Metschnikowiaceae</taxon>
        <taxon>Candidozyma</taxon>
    </lineage>
</organism>
<dbReference type="VEuPathDB" id="FungiDB:QG37_00806"/>
<proteinExistence type="predicted"/>
<evidence type="ECO:0000313" key="1">
    <source>
        <dbReference type="EMBL" id="KNE02122.1"/>
    </source>
</evidence>
<dbReference type="EMBL" id="LGST01000006">
    <property type="protein sequence ID" value="KNE02122.1"/>
    <property type="molecule type" value="Genomic_DNA"/>
</dbReference>
<comment type="caution">
    <text evidence="1">The sequence shown here is derived from an EMBL/GenBank/DDBJ whole genome shotgun (WGS) entry which is preliminary data.</text>
</comment>
<evidence type="ECO:0000313" key="2">
    <source>
        <dbReference type="Proteomes" id="UP000037122"/>
    </source>
</evidence>
<dbReference type="Proteomes" id="UP000037122">
    <property type="component" value="Unassembled WGS sequence"/>
</dbReference>
<gene>
    <name evidence="1" type="ORF">QG37_00806</name>
</gene>